<evidence type="ECO:0000256" key="2">
    <source>
        <dbReference type="SAM" id="MobiDB-lite"/>
    </source>
</evidence>
<reference evidence="4" key="1">
    <citation type="journal article" date="2020" name="Stud. Mycol.">
        <title>101 Dothideomycetes genomes: a test case for predicting lifestyles and emergence of pathogens.</title>
        <authorList>
            <person name="Haridas S."/>
            <person name="Albert R."/>
            <person name="Binder M."/>
            <person name="Bloem J."/>
            <person name="Labutti K."/>
            <person name="Salamov A."/>
            <person name="Andreopoulos B."/>
            <person name="Baker S."/>
            <person name="Barry K."/>
            <person name="Bills G."/>
            <person name="Bluhm B."/>
            <person name="Cannon C."/>
            <person name="Castanera R."/>
            <person name="Culley D."/>
            <person name="Daum C."/>
            <person name="Ezra D."/>
            <person name="Gonzalez J."/>
            <person name="Henrissat B."/>
            <person name="Kuo A."/>
            <person name="Liang C."/>
            <person name="Lipzen A."/>
            <person name="Lutzoni F."/>
            <person name="Magnuson J."/>
            <person name="Mondo S."/>
            <person name="Nolan M."/>
            <person name="Ohm R."/>
            <person name="Pangilinan J."/>
            <person name="Park H.-J."/>
            <person name="Ramirez L."/>
            <person name="Alfaro M."/>
            <person name="Sun H."/>
            <person name="Tritt A."/>
            <person name="Yoshinaga Y."/>
            <person name="Zwiers L.-H."/>
            <person name="Turgeon B."/>
            <person name="Goodwin S."/>
            <person name="Spatafora J."/>
            <person name="Crous P."/>
            <person name="Grigoriev I."/>
        </authorList>
    </citation>
    <scope>NUCLEOTIDE SEQUENCE</scope>
    <source>
        <strain evidence="4">CBS 269.34</strain>
    </source>
</reference>
<feature type="transmembrane region" description="Helical" evidence="3">
    <location>
        <begin position="507"/>
        <end position="529"/>
    </location>
</feature>
<dbReference type="GO" id="GO:0005783">
    <property type="term" value="C:endoplasmic reticulum"/>
    <property type="evidence" value="ECO:0007669"/>
    <property type="project" value="TreeGrafter"/>
</dbReference>
<feature type="compositionally biased region" description="Low complexity" evidence="2">
    <location>
        <begin position="563"/>
        <end position="584"/>
    </location>
</feature>
<dbReference type="InterPro" id="IPR029052">
    <property type="entry name" value="Metallo-depent_PP-like"/>
</dbReference>
<sequence length="677" mass="76442">MTAYDDYGFPVGAQNQYPPPPSFAARILHQLHAFAIQYIIPWLSEKYQQWRTGRWTIRSVLTLVKGIALVWFVVLYWGERSVFTSSIANCQWDNWEKWPQDASPHRLVFVADPQLVDPHTYPGRPWPLSALTVKFTDAYIRRTFSRIQMDLYPDTVFFLGDLFDGGREWSTRSTVSPEAQWRKYGDSFWLREYNRFGRIFFDHWGDGGMTPRPGQPGRKIISSLPGNHDLGFGKGIQMSVRKRFNAYFGDGNRIDIIGNHTFVSVDTVSFSALGQEDPHSVEDLWRPTMDFLDNAKANKRRAMLRELRTQQGLQPNLPFKHTIFGTEELAKAELPRFEDALSDFPTILLSHVPLYRDKGTPCGPMREHWPPSPPPKGQKETLEIDERNAIAVRGGYQYQNVVAKELTKTITEKIENIGYAFSGDDHDYCEVVHRGYSSAGGGIREITVKSISWAMGVRKPGVVMLSLWNPIDSHGNNIATSKDDGFDAGAPTVQSHLCLLPDQLSLFIRYANLFGLTVFLLAVRAMLVVAGRVSSNLIHVDGPVLPTSEYTSSAETEKAEIYSRQSGSSDGSSSKSSASANQRKLSIRTSNARTRSASPASGYGLPATDSKYTYPLVQHAGYFPQTEESPEPSVNTSARRRPKKLKGFSLFTAELKWSIVRVGSIVFVWYLWLIWNW</sequence>
<protein>
    <submittedName>
        <fullName evidence="4">Uncharacterized protein</fullName>
    </submittedName>
</protein>
<dbReference type="EMBL" id="MU004185">
    <property type="protein sequence ID" value="KAF2498361.1"/>
    <property type="molecule type" value="Genomic_DNA"/>
</dbReference>
<dbReference type="InterPro" id="IPR033308">
    <property type="entry name" value="PGAP5/Cdc1/Ted1"/>
</dbReference>
<dbReference type="Proteomes" id="UP000799750">
    <property type="component" value="Unassembled WGS sequence"/>
</dbReference>
<accession>A0A6A6R0W1</accession>
<name>A0A6A6R0W1_9PEZI</name>
<evidence type="ECO:0000256" key="3">
    <source>
        <dbReference type="SAM" id="Phobius"/>
    </source>
</evidence>
<keyword evidence="3" id="KW-0812">Transmembrane</keyword>
<feature type="compositionally biased region" description="Polar residues" evidence="2">
    <location>
        <begin position="587"/>
        <end position="599"/>
    </location>
</feature>
<keyword evidence="1 3" id="KW-0472">Membrane</keyword>
<keyword evidence="5" id="KW-1185">Reference proteome</keyword>
<evidence type="ECO:0000313" key="4">
    <source>
        <dbReference type="EMBL" id="KAF2498361.1"/>
    </source>
</evidence>
<feature type="transmembrane region" description="Helical" evidence="3">
    <location>
        <begin position="55"/>
        <end position="77"/>
    </location>
</feature>
<keyword evidence="3" id="KW-1133">Transmembrane helix</keyword>
<dbReference type="GO" id="GO:0016020">
    <property type="term" value="C:membrane"/>
    <property type="evidence" value="ECO:0007669"/>
    <property type="project" value="GOC"/>
</dbReference>
<dbReference type="GO" id="GO:0006506">
    <property type="term" value="P:GPI anchor biosynthetic process"/>
    <property type="evidence" value="ECO:0007669"/>
    <property type="project" value="InterPro"/>
</dbReference>
<gene>
    <name evidence="4" type="ORF">BU16DRAFT_481200</name>
</gene>
<feature type="transmembrane region" description="Helical" evidence="3">
    <location>
        <begin position="648"/>
        <end position="672"/>
    </location>
</feature>
<dbReference type="PANTHER" id="PTHR13315">
    <property type="entry name" value="METALLO PHOSPHOESTERASE RELATED"/>
    <property type="match status" value="1"/>
</dbReference>
<evidence type="ECO:0000313" key="5">
    <source>
        <dbReference type="Proteomes" id="UP000799750"/>
    </source>
</evidence>
<evidence type="ECO:0000256" key="1">
    <source>
        <dbReference type="ARBA" id="ARBA00023136"/>
    </source>
</evidence>
<feature type="region of interest" description="Disordered" evidence="2">
    <location>
        <begin position="548"/>
        <end position="604"/>
    </location>
</feature>
<dbReference type="AlphaFoldDB" id="A0A6A6R0W1"/>
<dbReference type="SUPFAM" id="SSF56300">
    <property type="entry name" value="Metallo-dependent phosphatases"/>
    <property type="match status" value="1"/>
</dbReference>
<dbReference type="OrthoDB" id="5977743at2759"/>
<dbReference type="PANTHER" id="PTHR13315:SF4">
    <property type="entry name" value="METALLOPHOSPHOESTERASE, ISOFORM E"/>
    <property type="match status" value="1"/>
</dbReference>
<organism evidence="4 5">
    <name type="scientific">Lophium mytilinum</name>
    <dbReference type="NCBI Taxonomy" id="390894"/>
    <lineage>
        <taxon>Eukaryota</taxon>
        <taxon>Fungi</taxon>
        <taxon>Dikarya</taxon>
        <taxon>Ascomycota</taxon>
        <taxon>Pezizomycotina</taxon>
        <taxon>Dothideomycetes</taxon>
        <taxon>Pleosporomycetidae</taxon>
        <taxon>Mytilinidiales</taxon>
        <taxon>Mytilinidiaceae</taxon>
        <taxon>Lophium</taxon>
    </lineage>
</organism>
<proteinExistence type="predicted"/>